<organism evidence="2 4">
    <name type="scientific">Roseburia inulinivorans</name>
    <dbReference type="NCBI Taxonomy" id="360807"/>
    <lineage>
        <taxon>Bacteria</taxon>
        <taxon>Bacillati</taxon>
        <taxon>Bacillota</taxon>
        <taxon>Clostridia</taxon>
        <taxon>Lachnospirales</taxon>
        <taxon>Lachnospiraceae</taxon>
        <taxon>Roseburia</taxon>
    </lineage>
</organism>
<protein>
    <submittedName>
        <fullName evidence="2">Helix-turn-helix domain</fullName>
    </submittedName>
    <submittedName>
        <fullName evidence="3">Transcriptional regulator</fullName>
    </submittedName>
</protein>
<dbReference type="SUPFAM" id="SSF46785">
    <property type="entry name" value="Winged helix' DNA-binding domain"/>
    <property type="match status" value="1"/>
</dbReference>
<dbReference type="InterPro" id="IPR001845">
    <property type="entry name" value="HTH_ArsR_DNA-bd_dom"/>
</dbReference>
<proteinExistence type="predicted"/>
<dbReference type="Proteomes" id="UP000266391">
    <property type="component" value="Unassembled WGS sequence"/>
</dbReference>
<dbReference type="InterPro" id="IPR036388">
    <property type="entry name" value="WH-like_DNA-bd_sf"/>
</dbReference>
<dbReference type="EMBL" id="CYYR01000007">
    <property type="protein sequence ID" value="CUN76901.1"/>
    <property type="molecule type" value="Genomic_DNA"/>
</dbReference>
<evidence type="ECO:0000313" key="3">
    <source>
        <dbReference type="EMBL" id="RHD00903.1"/>
    </source>
</evidence>
<dbReference type="Gene3D" id="1.10.10.10">
    <property type="entry name" value="Winged helix-like DNA-binding domain superfamily/Winged helix DNA-binding domain"/>
    <property type="match status" value="1"/>
</dbReference>
<evidence type="ECO:0000313" key="4">
    <source>
        <dbReference type="Proteomes" id="UP000095395"/>
    </source>
</evidence>
<gene>
    <name evidence="3" type="ORF">DW813_12790</name>
    <name evidence="2" type="ORF">ERS852392_01318</name>
</gene>
<dbReference type="EMBL" id="QSIQ01000023">
    <property type="protein sequence ID" value="RHD00903.1"/>
    <property type="molecule type" value="Genomic_DNA"/>
</dbReference>
<sequence length="322" mass="35955">MSKPKRTIKIIGERDIELNLSNPAHHERIASIGKALSSPIRLQILALLKDCAMSVQEIAHILNIPVSSTAVHIRCLEDAQLIITEVQPGNHGSMRVCICSMQTFTLSTVNPELSAVDNSVSIEMPIGHYFQCKIEPTCGLADENGAIDMYDSPSSFYSPNRTKAQLLWFRQGYVEYRFQNLINPMRHLSELSFSVEICSEAPGYLNDWPSDITVTVNGIELTTFCSPGDFGDRRGKLTPAIWPNGRTQYGLLKTFSIKENGGYIDHMPVNPSISIKQLELDKCHYIALRIGIKEDAKHIGGINIFGEKYGDYPQGIIMTFTY</sequence>
<dbReference type="GO" id="GO:0003700">
    <property type="term" value="F:DNA-binding transcription factor activity"/>
    <property type="evidence" value="ECO:0007669"/>
    <property type="project" value="InterPro"/>
</dbReference>
<evidence type="ECO:0000313" key="5">
    <source>
        <dbReference type="Proteomes" id="UP000266391"/>
    </source>
</evidence>
<reference evidence="2 4" key="1">
    <citation type="submission" date="2015-09" db="EMBL/GenBank/DDBJ databases">
        <authorList>
            <consortium name="Pathogen Informatics"/>
        </authorList>
    </citation>
    <scope>NUCLEOTIDE SEQUENCE [LARGE SCALE GENOMIC DNA]</scope>
    <source>
        <strain evidence="2 4">2789STDY5608835</strain>
    </source>
</reference>
<dbReference type="GeneID" id="75161828"/>
<dbReference type="Pfam" id="PF01022">
    <property type="entry name" value="HTH_5"/>
    <property type="match status" value="1"/>
</dbReference>
<evidence type="ECO:0000259" key="1">
    <source>
        <dbReference type="SMART" id="SM00418"/>
    </source>
</evidence>
<dbReference type="RefSeq" id="WP_007883660.1">
    <property type="nucleotide sequence ID" value="NZ_CBCTRZ010000009.1"/>
</dbReference>
<dbReference type="InterPro" id="IPR036390">
    <property type="entry name" value="WH_DNA-bd_sf"/>
</dbReference>
<dbReference type="SMART" id="SM00418">
    <property type="entry name" value="HTH_ARSR"/>
    <property type="match status" value="1"/>
</dbReference>
<dbReference type="Proteomes" id="UP000095395">
    <property type="component" value="Unassembled WGS sequence"/>
</dbReference>
<evidence type="ECO:0000313" key="2">
    <source>
        <dbReference type="EMBL" id="CUN76901.1"/>
    </source>
</evidence>
<dbReference type="AlphaFoldDB" id="A0A173ZL06"/>
<accession>A0A173ZL06</accession>
<name>A0A173ZL06_9FIRM</name>
<reference evidence="3 5" key="2">
    <citation type="submission" date="2018-08" db="EMBL/GenBank/DDBJ databases">
        <title>A genome reference for cultivated species of the human gut microbiota.</title>
        <authorList>
            <person name="Zou Y."/>
            <person name="Xue W."/>
            <person name="Luo G."/>
        </authorList>
    </citation>
    <scope>NUCLEOTIDE SEQUENCE [LARGE SCALE GENOMIC DNA]</scope>
    <source>
        <strain evidence="3 5">AM32-8LB</strain>
    </source>
</reference>
<dbReference type="InterPro" id="IPR011991">
    <property type="entry name" value="ArsR-like_HTH"/>
</dbReference>
<dbReference type="CDD" id="cd00090">
    <property type="entry name" value="HTH_ARSR"/>
    <property type="match status" value="1"/>
</dbReference>
<feature type="domain" description="HTH arsR-type" evidence="1">
    <location>
        <begin position="31"/>
        <end position="105"/>
    </location>
</feature>